<dbReference type="PANTHER" id="PTHR16166">
    <property type="entry name" value="VACUOLAR PROTEIN SORTING-ASSOCIATED PROTEIN VPS13"/>
    <property type="match status" value="1"/>
</dbReference>
<dbReference type="Proteomes" id="UP000515154">
    <property type="component" value="Unplaced"/>
</dbReference>
<keyword evidence="1" id="KW-1185">Reference proteome</keyword>
<dbReference type="RefSeq" id="XP_029655483.2">
    <property type="nucleotide sequence ID" value="XM_029799623.2"/>
</dbReference>
<organism evidence="1 2">
    <name type="scientific">Octopus sinensis</name>
    <name type="common">East Asian common octopus</name>
    <dbReference type="NCBI Taxonomy" id="2607531"/>
    <lineage>
        <taxon>Eukaryota</taxon>
        <taxon>Metazoa</taxon>
        <taxon>Spiralia</taxon>
        <taxon>Lophotrochozoa</taxon>
        <taxon>Mollusca</taxon>
        <taxon>Cephalopoda</taxon>
        <taxon>Coleoidea</taxon>
        <taxon>Octopodiformes</taxon>
        <taxon>Octopoda</taxon>
        <taxon>Incirrata</taxon>
        <taxon>Octopodidae</taxon>
        <taxon>Octopus</taxon>
    </lineage>
</organism>
<evidence type="ECO:0000313" key="1">
    <source>
        <dbReference type="Proteomes" id="UP000515154"/>
    </source>
</evidence>
<sequence length="236" mass="27337">MSQAEQTNYAVVLSLDSVLLSVVNTAYKEYRELMVVSVSNCPAIWEVEVNSKWKLLNVELQTWLEERWKNKSVQVNLYEQIEADLSKMTMTKPYMGALRRTYSPALWILYRQSVNHKAIHLKIQRLQVDNQLPDAYFPTVLYPLPVPAYILKKVGPKPFIEFVAMRQTIPEKNVDSMRNIKLLIQEFNLKLDKGFMLSVLDMVDWNFDPGETSNFQSDLILSQRSLQEVACISVSI</sequence>
<dbReference type="GO" id="GO:0045053">
    <property type="term" value="P:protein retention in Golgi apparatus"/>
    <property type="evidence" value="ECO:0007669"/>
    <property type="project" value="TreeGrafter"/>
</dbReference>
<evidence type="ECO:0000313" key="2">
    <source>
        <dbReference type="RefSeq" id="XP_029655483.2"/>
    </source>
</evidence>
<accession>A0A6P7TUP0</accession>
<proteinExistence type="predicted"/>
<reference evidence="2" key="1">
    <citation type="submission" date="2025-08" db="UniProtKB">
        <authorList>
            <consortium name="RefSeq"/>
        </authorList>
    </citation>
    <scope>IDENTIFICATION</scope>
</reference>
<dbReference type="InterPro" id="IPR026847">
    <property type="entry name" value="VPS13"/>
</dbReference>
<name>A0A6P7TUP0_9MOLL</name>
<protein>
    <submittedName>
        <fullName evidence="2">Vacuolar protein sorting-associated protein 13A</fullName>
    </submittedName>
</protein>
<dbReference type="AlphaFoldDB" id="A0A6P7TUP0"/>
<gene>
    <name evidence="2" type="primary">LOC115229235</name>
</gene>
<dbReference type="PANTHER" id="PTHR16166:SF146">
    <property type="entry name" value="VACUOLAR PROTEIN SORTING-ASSOCIATED PROTEIN 13A-LIKE ISOFORM X1"/>
    <property type="match status" value="1"/>
</dbReference>
<dbReference type="KEGG" id="osn:115229235"/>
<dbReference type="GO" id="GO:0006623">
    <property type="term" value="P:protein targeting to vacuole"/>
    <property type="evidence" value="ECO:0007669"/>
    <property type="project" value="TreeGrafter"/>
</dbReference>